<dbReference type="AlphaFoldDB" id="A0A4S4EW82"/>
<keyword evidence="3" id="KW-1185">Reference proteome</keyword>
<feature type="compositionally biased region" description="Low complexity" evidence="1">
    <location>
        <begin position="43"/>
        <end position="53"/>
    </location>
</feature>
<evidence type="ECO:0000313" key="3">
    <source>
        <dbReference type="Proteomes" id="UP000306102"/>
    </source>
</evidence>
<dbReference type="EMBL" id="SDRB02001482">
    <property type="protein sequence ID" value="THG21243.1"/>
    <property type="molecule type" value="Genomic_DNA"/>
</dbReference>
<accession>A0A4S4EW82</accession>
<feature type="region of interest" description="Disordered" evidence="1">
    <location>
        <begin position="38"/>
        <end position="97"/>
    </location>
</feature>
<dbReference type="STRING" id="542762.A0A4S4EW82"/>
<organism evidence="2 3">
    <name type="scientific">Camellia sinensis var. sinensis</name>
    <name type="common">China tea</name>
    <dbReference type="NCBI Taxonomy" id="542762"/>
    <lineage>
        <taxon>Eukaryota</taxon>
        <taxon>Viridiplantae</taxon>
        <taxon>Streptophyta</taxon>
        <taxon>Embryophyta</taxon>
        <taxon>Tracheophyta</taxon>
        <taxon>Spermatophyta</taxon>
        <taxon>Magnoliopsida</taxon>
        <taxon>eudicotyledons</taxon>
        <taxon>Gunneridae</taxon>
        <taxon>Pentapetalae</taxon>
        <taxon>asterids</taxon>
        <taxon>Ericales</taxon>
        <taxon>Theaceae</taxon>
        <taxon>Camellia</taxon>
    </lineage>
</organism>
<feature type="compositionally biased region" description="Acidic residues" evidence="1">
    <location>
        <begin position="71"/>
        <end position="80"/>
    </location>
</feature>
<reference evidence="2 3" key="1">
    <citation type="journal article" date="2018" name="Proc. Natl. Acad. Sci. U.S.A.">
        <title>Draft genome sequence of Camellia sinensis var. sinensis provides insights into the evolution of the tea genome and tea quality.</title>
        <authorList>
            <person name="Wei C."/>
            <person name="Yang H."/>
            <person name="Wang S."/>
            <person name="Zhao J."/>
            <person name="Liu C."/>
            <person name="Gao L."/>
            <person name="Xia E."/>
            <person name="Lu Y."/>
            <person name="Tai Y."/>
            <person name="She G."/>
            <person name="Sun J."/>
            <person name="Cao H."/>
            <person name="Tong W."/>
            <person name="Gao Q."/>
            <person name="Li Y."/>
            <person name="Deng W."/>
            <person name="Jiang X."/>
            <person name="Wang W."/>
            <person name="Chen Q."/>
            <person name="Zhang S."/>
            <person name="Li H."/>
            <person name="Wu J."/>
            <person name="Wang P."/>
            <person name="Li P."/>
            <person name="Shi C."/>
            <person name="Zheng F."/>
            <person name="Jian J."/>
            <person name="Huang B."/>
            <person name="Shan D."/>
            <person name="Shi M."/>
            <person name="Fang C."/>
            <person name="Yue Y."/>
            <person name="Li F."/>
            <person name="Li D."/>
            <person name="Wei S."/>
            <person name="Han B."/>
            <person name="Jiang C."/>
            <person name="Yin Y."/>
            <person name="Xia T."/>
            <person name="Zhang Z."/>
            <person name="Bennetzen J.L."/>
            <person name="Zhao S."/>
            <person name="Wan X."/>
        </authorList>
    </citation>
    <scope>NUCLEOTIDE SEQUENCE [LARGE SCALE GENOMIC DNA]</scope>
    <source>
        <strain evidence="3">cv. Shuchazao</strain>
        <tissue evidence="2">Leaf</tissue>
    </source>
</reference>
<evidence type="ECO:0000256" key="1">
    <source>
        <dbReference type="SAM" id="MobiDB-lite"/>
    </source>
</evidence>
<gene>
    <name evidence="2" type="ORF">TEA_026894</name>
</gene>
<protein>
    <submittedName>
        <fullName evidence="2">Uncharacterized protein</fullName>
    </submittedName>
</protein>
<dbReference type="Proteomes" id="UP000306102">
    <property type="component" value="Unassembled WGS sequence"/>
</dbReference>
<name>A0A4S4EW82_CAMSN</name>
<comment type="caution">
    <text evidence="2">The sequence shown here is derived from an EMBL/GenBank/DDBJ whole genome shotgun (WGS) entry which is preliminary data.</text>
</comment>
<sequence>MLHTMLTIHILGNITLQRQGFLARTMLLEQLSRLPHAPSVSFQTTPPTTQVPEEVVEHMDRRPKQRIWNGEDYESDADEDEKPRHQSLNFNPRPIANAEMRDIADGIKEENMTEAYPPS</sequence>
<proteinExistence type="predicted"/>
<evidence type="ECO:0000313" key="2">
    <source>
        <dbReference type="EMBL" id="THG21243.1"/>
    </source>
</evidence>